<evidence type="ECO:0000313" key="1">
    <source>
        <dbReference type="EnsemblPlants" id="KQK87011"/>
    </source>
</evidence>
<protein>
    <submittedName>
        <fullName evidence="1">Uncharacterized protein</fullName>
    </submittedName>
</protein>
<keyword evidence="2" id="KW-1185">Reference proteome</keyword>
<organism evidence="1 2">
    <name type="scientific">Setaria italica</name>
    <name type="common">Foxtail millet</name>
    <name type="synonym">Panicum italicum</name>
    <dbReference type="NCBI Taxonomy" id="4555"/>
    <lineage>
        <taxon>Eukaryota</taxon>
        <taxon>Viridiplantae</taxon>
        <taxon>Streptophyta</taxon>
        <taxon>Embryophyta</taxon>
        <taxon>Tracheophyta</taxon>
        <taxon>Spermatophyta</taxon>
        <taxon>Magnoliopsida</taxon>
        <taxon>Liliopsida</taxon>
        <taxon>Poales</taxon>
        <taxon>Poaceae</taxon>
        <taxon>PACMAD clade</taxon>
        <taxon>Panicoideae</taxon>
        <taxon>Panicodae</taxon>
        <taxon>Paniceae</taxon>
        <taxon>Cenchrinae</taxon>
        <taxon>Setaria</taxon>
    </lineage>
</organism>
<dbReference type="EMBL" id="AGNK02005363">
    <property type="status" value="NOT_ANNOTATED_CDS"/>
    <property type="molecule type" value="Genomic_DNA"/>
</dbReference>
<accession>K4ANQ1</accession>
<name>K4ANQ1_SETIT</name>
<dbReference type="Gramene" id="KQK87011">
    <property type="protein sequence ID" value="KQK87011"/>
    <property type="gene ID" value="SETIT_040548mg"/>
</dbReference>
<reference evidence="2" key="1">
    <citation type="journal article" date="2012" name="Nat. Biotechnol.">
        <title>Reference genome sequence of the model plant Setaria.</title>
        <authorList>
            <person name="Bennetzen J.L."/>
            <person name="Schmutz J."/>
            <person name="Wang H."/>
            <person name="Percifield R."/>
            <person name="Hawkins J."/>
            <person name="Pontaroli A.C."/>
            <person name="Estep M."/>
            <person name="Feng L."/>
            <person name="Vaughn J.N."/>
            <person name="Grimwood J."/>
            <person name="Jenkins J."/>
            <person name="Barry K."/>
            <person name="Lindquist E."/>
            <person name="Hellsten U."/>
            <person name="Deshpande S."/>
            <person name="Wang X."/>
            <person name="Wu X."/>
            <person name="Mitros T."/>
            <person name="Triplett J."/>
            <person name="Yang X."/>
            <person name="Ye C.Y."/>
            <person name="Mauro-Herrera M."/>
            <person name="Wang L."/>
            <person name="Li P."/>
            <person name="Sharma M."/>
            <person name="Sharma R."/>
            <person name="Ronald P.C."/>
            <person name="Panaud O."/>
            <person name="Kellogg E.A."/>
            <person name="Brutnell T.P."/>
            <person name="Doust A.N."/>
            <person name="Tuskan G.A."/>
            <person name="Rokhsar D."/>
            <person name="Devos K.M."/>
        </authorList>
    </citation>
    <scope>NUCLEOTIDE SEQUENCE [LARGE SCALE GENOMIC DNA]</scope>
    <source>
        <strain evidence="2">cv. Yugu1</strain>
    </source>
</reference>
<evidence type="ECO:0000313" key="2">
    <source>
        <dbReference type="Proteomes" id="UP000004995"/>
    </source>
</evidence>
<proteinExistence type="predicted"/>
<dbReference type="HOGENOM" id="CLU_3336513_0_0_1"/>
<dbReference type="Proteomes" id="UP000004995">
    <property type="component" value="Unassembled WGS sequence"/>
</dbReference>
<sequence>MVSQRLHLILMEQRLVCSGLIILNFDVTEVSLNCAIVN</sequence>
<dbReference type="InParanoid" id="K4ANQ1"/>
<dbReference type="EnsemblPlants" id="KQK87011">
    <property type="protein sequence ID" value="KQK87011"/>
    <property type="gene ID" value="SETIT_040548mg"/>
</dbReference>
<reference evidence="1" key="2">
    <citation type="submission" date="2018-08" db="UniProtKB">
        <authorList>
            <consortium name="EnsemblPlants"/>
        </authorList>
    </citation>
    <scope>IDENTIFICATION</scope>
    <source>
        <strain evidence="1">Yugu1</strain>
    </source>
</reference>
<dbReference type="AlphaFoldDB" id="K4ANQ1"/>